<dbReference type="EMBL" id="CP013235">
    <property type="protein sequence ID" value="AMP12132.1"/>
    <property type="molecule type" value="Genomic_DNA"/>
</dbReference>
<dbReference type="InterPro" id="IPR036866">
    <property type="entry name" value="RibonucZ/Hydroxyglut_hydro"/>
</dbReference>
<dbReference type="PATRIC" id="fig|279058.18.peg.4406"/>
<dbReference type="InterPro" id="IPR001279">
    <property type="entry name" value="Metallo-B-lactamas"/>
</dbReference>
<dbReference type="PANTHER" id="PTHR42951">
    <property type="entry name" value="METALLO-BETA-LACTAMASE DOMAIN-CONTAINING"/>
    <property type="match status" value="1"/>
</dbReference>
<dbReference type="AlphaFoldDB" id="A0A127QR65"/>
<dbReference type="CDD" id="cd06262">
    <property type="entry name" value="metallo-hydrolase-like_MBL-fold"/>
    <property type="match status" value="1"/>
</dbReference>
<dbReference type="OrthoDB" id="2971563at2"/>
<feature type="domain" description="Metallo-beta-lactamase" evidence="1">
    <location>
        <begin position="22"/>
        <end position="206"/>
    </location>
</feature>
<name>A0A127QR65_9BURK</name>
<proteinExistence type="predicted"/>
<evidence type="ECO:0000313" key="2">
    <source>
        <dbReference type="EMBL" id="AMP12132.1"/>
    </source>
</evidence>
<organism evidence="2 3">
    <name type="scientific">Collimonas arenae</name>
    <dbReference type="NCBI Taxonomy" id="279058"/>
    <lineage>
        <taxon>Bacteria</taxon>
        <taxon>Pseudomonadati</taxon>
        <taxon>Pseudomonadota</taxon>
        <taxon>Betaproteobacteria</taxon>
        <taxon>Burkholderiales</taxon>
        <taxon>Oxalobacteraceae</taxon>
        <taxon>Collimonas</taxon>
    </lineage>
</organism>
<dbReference type="Gene3D" id="3.60.15.10">
    <property type="entry name" value="Ribonuclease Z/Hydroxyacylglutathione hydrolase-like"/>
    <property type="match status" value="1"/>
</dbReference>
<accession>A0A127QR65</accession>
<protein>
    <submittedName>
        <fullName evidence="2">Metallo-beta-lactamase superfamily protein</fullName>
    </submittedName>
</protein>
<dbReference type="Pfam" id="PF00753">
    <property type="entry name" value="Lactamase_B"/>
    <property type="match status" value="1"/>
</dbReference>
<reference evidence="2 3" key="1">
    <citation type="submission" date="2015-11" db="EMBL/GenBank/DDBJ databases">
        <title>Exploring the genomic traits of fungus-feeding bacterial genus Collimonas.</title>
        <authorList>
            <person name="Song C."/>
            <person name="Schmidt R."/>
            <person name="de Jager V."/>
            <person name="Krzyzanowska D."/>
            <person name="Jongedijk E."/>
            <person name="Cankar K."/>
            <person name="Beekwilder J."/>
            <person name="van Veen A."/>
            <person name="de Boer W."/>
            <person name="van Veen J.A."/>
            <person name="Garbeva P."/>
        </authorList>
    </citation>
    <scope>NUCLEOTIDE SEQUENCE [LARGE SCALE GENOMIC DNA]</scope>
    <source>
        <strain evidence="2 3">Ter282</strain>
    </source>
</reference>
<evidence type="ECO:0000313" key="3">
    <source>
        <dbReference type="Proteomes" id="UP000071778"/>
    </source>
</evidence>
<dbReference type="SMART" id="SM00849">
    <property type="entry name" value="Lactamase_B"/>
    <property type="match status" value="1"/>
</dbReference>
<dbReference type="InterPro" id="IPR050855">
    <property type="entry name" value="NDM-1-like"/>
</dbReference>
<sequence>MSALPLPSLPPTMRVLERGWLSSNNVLFLGREQTALVDSGYLTHAAQTVALVAHGLQGRPLDRLLNTHLHSDHCGGNAALQHAYRCRTSIPASEAEAVRSWDQDALTFSGTGQQCARFSFDDTLQHGDLVMLGDLEWQVLAAAGHDPHSLVFYCAEERILISADALWENGFGVIFPELDGGSGFAEARATLELIAGLDVRLVIPGHGSPFSGADAALERAFARLDYLAADPLRNAHNAIKVLLKFLLLERQQLKLDELPQMLSALPLVVAANRRFLQLSEAALAEWTAAQLVRAGAAEIRDGFLLNR</sequence>
<keyword evidence="3" id="KW-1185">Reference proteome</keyword>
<gene>
    <name evidence="2" type="ORF">CAter282_4472</name>
</gene>
<evidence type="ECO:0000259" key="1">
    <source>
        <dbReference type="SMART" id="SM00849"/>
    </source>
</evidence>
<dbReference type="SUPFAM" id="SSF56281">
    <property type="entry name" value="Metallo-hydrolase/oxidoreductase"/>
    <property type="match status" value="1"/>
</dbReference>
<dbReference type="RefSeq" id="WP_061534969.1">
    <property type="nucleotide sequence ID" value="NZ_CP013233.1"/>
</dbReference>
<dbReference type="Proteomes" id="UP000071778">
    <property type="component" value="Chromosome"/>
</dbReference>